<comment type="caution">
    <text evidence="2">The sequence shown here is derived from an EMBL/GenBank/DDBJ whole genome shotgun (WGS) entry which is preliminary data.</text>
</comment>
<evidence type="ECO:0000313" key="3">
    <source>
        <dbReference type="Proteomes" id="UP001148838"/>
    </source>
</evidence>
<keyword evidence="3" id="KW-1185">Reference proteome</keyword>
<accession>A0ABQ8SIJ1</accession>
<gene>
    <name evidence="2" type="ORF">ANN_16176</name>
</gene>
<feature type="non-terminal residue" evidence="2">
    <location>
        <position position="240"/>
    </location>
</feature>
<protein>
    <submittedName>
        <fullName evidence="2">Uncharacterized protein</fullName>
    </submittedName>
</protein>
<proteinExistence type="predicted"/>
<feature type="region of interest" description="Disordered" evidence="1">
    <location>
        <begin position="60"/>
        <end position="83"/>
    </location>
</feature>
<name>A0ABQ8SIJ1_PERAM</name>
<evidence type="ECO:0000313" key="2">
    <source>
        <dbReference type="EMBL" id="KAJ4433863.1"/>
    </source>
</evidence>
<sequence>MAGLCEGGNESLGSLTANKYLLKYWAPVLRHLVYTIHAIFPHTSVNTSCSNLEITPNSGKHVTPEMVRPYPKTKPKKLQNRGRPKCKSRILPKTLDKDKIQEWEILKAEQVKRKNWLLKRHRETSVRKHFKYNDPNAKSNIVCSYGLDMHLEGENKRSNCSVADLLLNDVVNLDRNFIKMTLRNFEEAAPIQNDDVRVLRYEKGQIFVKTAYTGSSIEFEVLNPGIRNANKIDTAMELKF</sequence>
<evidence type="ECO:0000256" key="1">
    <source>
        <dbReference type="SAM" id="MobiDB-lite"/>
    </source>
</evidence>
<dbReference type="Proteomes" id="UP001148838">
    <property type="component" value="Unassembled WGS sequence"/>
</dbReference>
<dbReference type="EMBL" id="JAJSOF020000027">
    <property type="protein sequence ID" value="KAJ4433863.1"/>
    <property type="molecule type" value="Genomic_DNA"/>
</dbReference>
<organism evidence="2 3">
    <name type="scientific">Periplaneta americana</name>
    <name type="common">American cockroach</name>
    <name type="synonym">Blatta americana</name>
    <dbReference type="NCBI Taxonomy" id="6978"/>
    <lineage>
        <taxon>Eukaryota</taxon>
        <taxon>Metazoa</taxon>
        <taxon>Ecdysozoa</taxon>
        <taxon>Arthropoda</taxon>
        <taxon>Hexapoda</taxon>
        <taxon>Insecta</taxon>
        <taxon>Pterygota</taxon>
        <taxon>Neoptera</taxon>
        <taxon>Polyneoptera</taxon>
        <taxon>Dictyoptera</taxon>
        <taxon>Blattodea</taxon>
        <taxon>Blattoidea</taxon>
        <taxon>Blattidae</taxon>
        <taxon>Blattinae</taxon>
        <taxon>Periplaneta</taxon>
    </lineage>
</organism>
<feature type="compositionally biased region" description="Basic residues" evidence="1">
    <location>
        <begin position="71"/>
        <end position="83"/>
    </location>
</feature>
<reference evidence="2 3" key="1">
    <citation type="journal article" date="2022" name="Allergy">
        <title>Genome assembly and annotation of Periplaneta americana reveal a comprehensive cockroach allergen profile.</title>
        <authorList>
            <person name="Wang L."/>
            <person name="Xiong Q."/>
            <person name="Saelim N."/>
            <person name="Wang L."/>
            <person name="Nong W."/>
            <person name="Wan A.T."/>
            <person name="Shi M."/>
            <person name="Liu X."/>
            <person name="Cao Q."/>
            <person name="Hui J.H.L."/>
            <person name="Sookrung N."/>
            <person name="Leung T.F."/>
            <person name="Tungtrongchitr A."/>
            <person name="Tsui S.K.W."/>
        </authorList>
    </citation>
    <scope>NUCLEOTIDE SEQUENCE [LARGE SCALE GENOMIC DNA]</scope>
    <source>
        <strain evidence="2">PWHHKU_190912</strain>
    </source>
</reference>